<dbReference type="SUPFAM" id="SSF52540">
    <property type="entry name" value="P-loop containing nucleoside triphosphate hydrolases"/>
    <property type="match status" value="1"/>
</dbReference>
<dbReference type="InterPro" id="IPR027417">
    <property type="entry name" value="P-loop_NTPase"/>
</dbReference>
<gene>
    <name evidence="1" type="ORF">A3A10_02775</name>
</gene>
<dbReference type="EMBL" id="MHRA01000033">
    <property type="protein sequence ID" value="OHA14962.1"/>
    <property type="molecule type" value="Genomic_DNA"/>
</dbReference>
<accession>A0A1G2LVS0</accession>
<protein>
    <submittedName>
        <fullName evidence="1">GTPase</fullName>
    </submittedName>
</protein>
<dbReference type="PANTHER" id="PTHR42869:SF1">
    <property type="entry name" value="SLL0572 PROTEIN"/>
    <property type="match status" value="1"/>
</dbReference>
<dbReference type="Proteomes" id="UP000178116">
    <property type="component" value="Unassembled WGS sequence"/>
</dbReference>
<sequence>MEKRKVIRVIIMGAAGRDFHNYNVYFRRNPRYRVLAFTAAQIPNIEERNYLNIPIYPEARLGKLIEKLKIDEVFFAYSDISYSELMNKAALAMASGASFCLLGPRATMIRAKKPVIGVTAVRTGCGKSSVSQKIADYLIKKRIKPAIVRHPMPYGDLKRQICQKFSSFNDLKKHHCTIEEREEYEPYIEKGLSVFAGVDYGKILEKAEKEADVIVWDGGNNDLPFFKPNLLIAVADAERPGHEISYYPGEINFRMADVIVVNKIATAPKDNLKIIAENIKRFNPEAKVILAKSRFIVDKPHLIKNKRVLAIEDGPTHTHGGMRYGAAYLTSRTYKAKKIINPRLCAVGSIKETLKKYPRLENVLPAMGYGKKQIKELEATINRASCDAVVIGTPFDLGRLLKINKPAARVRYFLEEIGKPNLKTILDGFIGKFFPKIFLR</sequence>
<reference evidence="1 2" key="1">
    <citation type="journal article" date="2016" name="Nat. Commun.">
        <title>Thousands of microbial genomes shed light on interconnected biogeochemical processes in an aquifer system.</title>
        <authorList>
            <person name="Anantharaman K."/>
            <person name="Brown C.T."/>
            <person name="Hug L.A."/>
            <person name="Sharon I."/>
            <person name="Castelle C.J."/>
            <person name="Probst A.J."/>
            <person name="Thomas B.C."/>
            <person name="Singh A."/>
            <person name="Wilkins M.J."/>
            <person name="Karaoz U."/>
            <person name="Brodie E.L."/>
            <person name="Williams K.H."/>
            <person name="Hubbard S.S."/>
            <person name="Banfield J.F."/>
        </authorList>
    </citation>
    <scope>NUCLEOTIDE SEQUENCE [LARGE SCALE GENOMIC DNA]</scope>
</reference>
<organism evidence="1 2">
    <name type="scientific">Candidatus Tagabacteria bacterium RIFCSPLOWO2_01_FULL_42_9</name>
    <dbReference type="NCBI Taxonomy" id="1802296"/>
    <lineage>
        <taxon>Bacteria</taxon>
        <taxon>Candidatus Tagaibacteriota</taxon>
    </lineage>
</organism>
<comment type="caution">
    <text evidence="1">The sequence shown here is derived from an EMBL/GenBank/DDBJ whole genome shotgun (WGS) entry which is preliminary data.</text>
</comment>
<evidence type="ECO:0000313" key="1">
    <source>
        <dbReference type="EMBL" id="OHA14962.1"/>
    </source>
</evidence>
<dbReference type="AlphaFoldDB" id="A0A1G2LVS0"/>
<name>A0A1G2LVS0_9BACT</name>
<dbReference type="CDD" id="cd01983">
    <property type="entry name" value="SIMIBI"/>
    <property type="match status" value="1"/>
</dbReference>
<evidence type="ECO:0000313" key="2">
    <source>
        <dbReference type="Proteomes" id="UP000178116"/>
    </source>
</evidence>
<dbReference type="InterPro" id="IPR053199">
    <property type="entry name" value="cDPG_synthetase-like"/>
</dbReference>
<dbReference type="Gene3D" id="3.40.50.720">
    <property type="entry name" value="NAD(P)-binding Rossmann-like Domain"/>
    <property type="match status" value="1"/>
</dbReference>
<proteinExistence type="predicted"/>
<dbReference type="PANTHER" id="PTHR42869">
    <property type="entry name" value="SLL0572 PROTEIN"/>
    <property type="match status" value="1"/>
</dbReference>